<dbReference type="HOGENOM" id="CLU_013137_14_5_1"/>
<feature type="non-terminal residue" evidence="7">
    <location>
        <position position="136"/>
    </location>
</feature>
<dbReference type="InterPro" id="IPR000315">
    <property type="entry name" value="Znf_B-box"/>
</dbReference>
<dbReference type="Gene3D" id="3.30.40.10">
    <property type="entry name" value="Zinc/RING finger domain, C3HC4 (zinc finger)"/>
    <property type="match status" value="1"/>
</dbReference>
<dbReference type="PROSITE" id="PS50119">
    <property type="entry name" value="ZF_BBOX"/>
    <property type="match status" value="1"/>
</dbReference>
<sequence>MAAGNINPLECSICLENFQNPRLISCHHSFCFKCLDDFIRNTSKNNKFNCPVCRKEVKVPPGGVGEFSANFYINSQNESYAKKSRSRKTKLAAEDLPGNSKEVQKDFCEKHPKKEVEFFCVYCKVVACSKCSVSTH</sequence>
<dbReference type="Pfam" id="PF00643">
    <property type="entry name" value="zf-B_box"/>
    <property type="match status" value="1"/>
</dbReference>
<dbReference type="InterPro" id="IPR017907">
    <property type="entry name" value="Znf_RING_CS"/>
</dbReference>
<evidence type="ECO:0000256" key="3">
    <source>
        <dbReference type="ARBA" id="ARBA00022833"/>
    </source>
</evidence>
<dbReference type="GeneID" id="20233649"/>
<evidence type="ECO:0000313" key="8">
    <source>
        <dbReference type="Proteomes" id="UP000030746"/>
    </source>
</evidence>
<proteinExistence type="predicted"/>
<reference evidence="7 8" key="1">
    <citation type="journal article" date="2013" name="Nature">
        <title>Insights into bilaterian evolution from three spiralian genomes.</title>
        <authorList>
            <person name="Simakov O."/>
            <person name="Marletaz F."/>
            <person name="Cho S.J."/>
            <person name="Edsinger-Gonzales E."/>
            <person name="Havlak P."/>
            <person name="Hellsten U."/>
            <person name="Kuo D.H."/>
            <person name="Larsson T."/>
            <person name="Lv J."/>
            <person name="Arendt D."/>
            <person name="Savage R."/>
            <person name="Osoegawa K."/>
            <person name="de Jong P."/>
            <person name="Grimwood J."/>
            <person name="Chapman J.A."/>
            <person name="Shapiro H."/>
            <person name="Aerts A."/>
            <person name="Otillar R.P."/>
            <person name="Terry A.Y."/>
            <person name="Boore J.L."/>
            <person name="Grigoriev I.V."/>
            <person name="Lindberg D.R."/>
            <person name="Seaver E.C."/>
            <person name="Weisblat D.A."/>
            <person name="Putnam N.H."/>
            <person name="Rokhsar D.S."/>
        </authorList>
    </citation>
    <scope>NUCLEOTIDE SEQUENCE [LARGE SCALE GENOMIC DNA]</scope>
</reference>
<evidence type="ECO:0000256" key="4">
    <source>
        <dbReference type="PROSITE-ProRule" id="PRU00024"/>
    </source>
</evidence>
<evidence type="ECO:0000259" key="5">
    <source>
        <dbReference type="PROSITE" id="PS50089"/>
    </source>
</evidence>
<dbReference type="InterPro" id="IPR047153">
    <property type="entry name" value="TRIM45/56/19-like"/>
</dbReference>
<dbReference type="SMART" id="SM00184">
    <property type="entry name" value="RING"/>
    <property type="match status" value="1"/>
</dbReference>
<dbReference type="GO" id="GO:0005654">
    <property type="term" value="C:nucleoplasm"/>
    <property type="evidence" value="ECO:0007669"/>
    <property type="project" value="TreeGrafter"/>
</dbReference>
<dbReference type="AlphaFoldDB" id="V3ZMS3"/>
<dbReference type="PROSITE" id="PS50089">
    <property type="entry name" value="ZF_RING_2"/>
    <property type="match status" value="1"/>
</dbReference>
<dbReference type="Proteomes" id="UP000030746">
    <property type="component" value="Unassembled WGS sequence"/>
</dbReference>
<dbReference type="EMBL" id="KB204017">
    <property type="protein sequence ID" value="ESO82136.1"/>
    <property type="molecule type" value="Genomic_DNA"/>
</dbReference>
<evidence type="ECO:0000256" key="2">
    <source>
        <dbReference type="ARBA" id="ARBA00022771"/>
    </source>
</evidence>
<dbReference type="GO" id="GO:0008270">
    <property type="term" value="F:zinc ion binding"/>
    <property type="evidence" value="ECO:0007669"/>
    <property type="project" value="UniProtKB-KW"/>
</dbReference>
<dbReference type="OrthoDB" id="111250at2759"/>
<evidence type="ECO:0000259" key="6">
    <source>
        <dbReference type="PROSITE" id="PS50119"/>
    </source>
</evidence>
<dbReference type="PANTHER" id="PTHR25462:SF296">
    <property type="entry name" value="MEIOTIC P26, ISOFORM F"/>
    <property type="match status" value="1"/>
</dbReference>
<evidence type="ECO:0000256" key="1">
    <source>
        <dbReference type="ARBA" id="ARBA00022723"/>
    </source>
</evidence>
<dbReference type="CTD" id="20233649"/>
<feature type="domain" description="B box-type" evidence="6">
    <location>
        <begin position="103"/>
        <end position="136"/>
    </location>
</feature>
<dbReference type="InterPro" id="IPR013083">
    <property type="entry name" value="Znf_RING/FYVE/PHD"/>
</dbReference>
<dbReference type="InterPro" id="IPR001841">
    <property type="entry name" value="Znf_RING"/>
</dbReference>
<evidence type="ECO:0000313" key="7">
    <source>
        <dbReference type="EMBL" id="ESO82136.1"/>
    </source>
</evidence>
<feature type="domain" description="RING-type" evidence="5">
    <location>
        <begin position="11"/>
        <end position="54"/>
    </location>
</feature>
<organism evidence="7 8">
    <name type="scientific">Lottia gigantea</name>
    <name type="common">Giant owl limpet</name>
    <dbReference type="NCBI Taxonomy" id="225164"/>
    <lineage>
        <taxon>Eukaryota</taxon>
        <taxon>Metazoa</taxon>
        <taxon>Spiralia</taxon>
        <taxon>Lophotrochozoa</taxon>
        <taxon>Mollusca</taxon>
        <taxon>Gastropoda</taxon>
        <taxon>Patellogastropoda</taxon>
        <taxon>Lottioidea</taxon>
        <taxon>Lottiidae</taxon>
        <taxon>Lottia</taxon>
    </lineage>
</organism>
<name>V3ZMS3_LOTGI</name>
<dbReference type="KEGG" id="lgi:LOTGIDRAFT_135191"/>
<dbReference type="PANTHER" id="PTHR25462">
    <property type="entry name" value="BONUS, ISOFORM C-RELATED"/>
    <property type="match status" value="1"/>
</dbReference>
<dbReference type="PROSITE" id="PS00518">
    <property type="entry name" value="ZF_RING_1"/>
    <property type="match status" value="1"/>
</dbReference>
<evidence type="ECO:0008006" key="9">
    <source>
        <dbReference type="Google" id="ProtNLM"/>
    </source>
</evidence>
<keyword evidence="2 4" id="KW-0863">Zinc-finger</keyword>
<gene>
    <name evidence="7" type="ORF">LOTGIDRAFT_135191</name>
</gene>
<dbReference type="SUPFAM" id="SSF57845">
    <property type="entry name" value="B-box zinc-binding domain"/>
    <property type="match status" value="1"/>
</dbReference>
<dbReference type="RefSeq" id="XP_009067164.1">
    <property type="nucleotide sequence ID" value="XM_009068916.1"/>
</dbReference>
<dbReference type="GO" id="GO:0061630">
    <property type="term" value="F:ubiquitin protein ligase activity"/>
    <property type="evidence" value="ECO:0007669"/>
    <property type="project" value="TreeGrafter"/>
</dbReference>
<keyword evidence="1" id="KW-0479">Metal-binding</keyword>
<dbReference type="Pfam" id="PF13445">
    <property type="entry name" value="zf-RING_UBOX"/>
    <property type="match status" value="1"/>
</dbReference>
<protein>
    <recommendedName>
        <fullName evidence="9">RING-type domain-containing protein</fullName>
    </recommendedName>
</protein>
<keyword evidence="8" id="KW-1185">Reference proteome</keyword>
<dbReference type="SUPFAM" id="SSF57850">
    <property type="entry name" value="RING/U-box"/>
    <property type="match status" value="1"/>
</dbReference>
<keyword evidence="3" id="KW-0862">Zinc</keyword>
<dbReference type="Gene3D" id="3.30.160.60">
    <property type="entry name" value="Classic Zinc Finger"/>
    <property type="match status" value="1"/>
</dbReference>
<dbReference type="InterPro" id="IPR027370">
    <property type="entry name" value="Znf-RING_euk"/>
</dbReference>
<dbReference type="OMA" id="HHENIYY"/>
<accession>V3ZMS3</accession>